<organism evidence="1 2">
    <name type="scientific">Symbiodinium pilosum</name>
    <name type="common">Dinoflagellate</name>
    <dbReference type="NCBI Taxonomy" id="2952"/>
    <lineage>
        <taxon>Eukaryota</taxon>
        <taxon>Sar</taxon>
        <taxon>Alveolata</taxon>
        <taxon>Dinophyceae</taxon>
        <taxon>Suessiales</taxon>
        <taxon>Symbiodiniaceae</taxon>
        <taxon>Symbiodinium</taxon>
    </lineage>
</organism>
<dbReference type="Proteomes" id="UP000649617">
    <property type="component" value="Unassembled WGS sequence"/>
</dbReference>
<reference evidence="1" key="1">
    <citation type="submission" date="2021-02" db="EMBL/GenBank/DDBJ databases">
        <authorList>
            <person name="Dougan E. K."/>
            <person name="Rhodes N."/>
            <person name="Thang M."/>
            <person name="Chan C."/>
        </authorList>
    </citation>
    <scope>NUCLEOTIDE SEQUENCE</scope>
</reference>
<dbReference type="EMBL" id="CAJNIZ010013047">
    <property type="protein sequence ID" value="CAE7342365.1"/>
    <property type="molecule type" value="Genomic_DNA"/>
</dbReference>
<name>A0A812PP09_SYMPI</name>
<proteinExistence type="predicted"/>
<evidence type="ECO:0000313" key="2">
    <source>
        <dbReference type="Proteomes" id="UP000649617"/>
    </source>
</evidence>
<dbReference type="OrthoDB" id="291007at2759"/>
<comment type="caution">
    <text evidence="1">The sequence shown here is derived from an EMBL/GenBank/DDBJ whole genome shotgun (WGS) entry which is preliminary data.</text>
</comment>
<accession>A0A812PP09</accession>
<evidence type="ECO:0000313" key="1">
    <source>
        <dbReference type="EMBL" id="CAE7342365.1"/>
    </source>
</evidence>
<sequence length="469" mass="50535">MMIAGVSTALAKKHRAAVGEHALYPKVTTLEVSGDILHAEKVKLCPHRGNLGHEGRVACPSQPRAAGVWRGSVEAQTPAAAAAKVVLLLPGRVALDACGSLADTALSCSSLHFLPSTLLEDDVRHRRAVAAQELGTAAGDDVACGCCDRSNLLPMNRRDVKVFVLAGQLGQVLSHHAELFLLARGQGHFEALLCLVPLAHSNRAARFAVARETPLGVLREVWQETAMVELPRLFQLSVRHGGTGLALPGKEAFLVQEDDELLVINAWHREEADSESQDLPKDSLTLEQLLWVETIRALADTTPCAEVPVPALRLKLSDEGVASAEDLLDGPENGGGVPPEEAPRLASLAFLRQYATRTVLQEELLPRLLPSGAGTFRVFSAELVTHEGGSPLKSLRPPKPRSLDDLFSDAPDFRKPSYFACGVDDENFPEGKEEDPLMRYDLTSVVLLCEVSGFVLGFHCLQAHDPCSV</sequence>
<gene>
    <name evidence="1" type="ORF">SPIL2461_LOCUS8089</name>
</gene>
<keyword evidence="2" id="KW-1185">Reference proteome</keyword>
<dbReference type="AlphaFoldDB" id="A0A812PP09"/>
<protein>
    <submittedName>
        <fullName evidence="1">Uncharacterized protein</fullName>
    </submittedName>
</protein>